<protein>
    <recommendedName>
        <fullName evidence="6">Protein GAMETE EXPRESSED 1</fullName>
    </recommendedName>
</protein>
<evidence type="ECO:0000256" key="3">
    <source>
        <dbReference type="SAM" id="SignalP"/>
    </source>
</evidence>
<feature type="signal peptide" evidence="3">
    <location>
        <begin position="1"/>
        <end position="22"/>
    </location>
</feature>
<keyword evidence="3" id="KW-0732">Signal</keyword>
<gene>
    <name evidence="4" type="ORF">L484_020044</name>
</gene>
<sequence length="597" mass="67996">MGSYKFLLLLLILLSFSSSGMPLFWSSSSSASQNPGENAALSGLIDVAAEFSIDALNDDKGVERLKNAQRKLVGSKSCWHGAYQGIFGACSEIAADDSEKRKRFAWDLSNCFQKDSGRPSFPSCRANSPMKDCLEKLDNNAIHTYRGFFLETNSICHQLQSDIFRRQTERLVNDLKRSATYAEKKLETIEEKSENLLQDTKDIHNSLSSIDEQTQQVAQTTSKIGNYVAEISKQSEAAFEQSEKISSSQMELQKGQDVMKEKMEEGIVMLHDSYHNLDKEIGSLRDETVQIEREITRIGDTMSTKINILHNKADDIENLAGISLEKQKELLQGQSEALGGLQLLTKFQSQALEESRDVLQQLTNFGHEQQKELLRRQEDLQRAHDHLFENSNSMLSAQETFEKKQAALFIALDKLFALHNALLLESRLIKAFFLYSISMFVLYMFTSTKQTYTIRHRLYIGLCAQFLIEVAILRFATTGIEQQTWLINLVRSLFVLLATVQILHAIFTYRDYEMLNYVMLKNLTEEVNNMRRKAELCSQTESEVDWSTWVDSEILDGVDNLQDPDYLALGYEGEVVGENSNATSSVTTRYNLRTRRH</sequence>
<feature type="transmembrane region" description="Helical" evidence="2">
    <location>
        <begin position="489"/>
        <end position="509"/>
    </location>
</feature>
<evidence type="ECO:0000256" key="2">
    <source>
        <dbReference type="SAM" id="Phobius"/>
    </source>
</evidence>
<evidence type="ECO:0000256" key="1">
    <source>
        <dbReference type="SAM" id="Coils"/>
    </source>
</evidence>
<dbReference type="STRING" id="981085.W9SM50"/>
<name>W9SM50_9ROSA</name>
<keyword evidence="2" id="KW-1133">Transmembrane helix</keyword>
<keyword evidence="2" id="KW-0472">Membrane</keyword>
<keyword evidence="5" id="KW-1185">Reference proteome</keyword>
<feature type="transmembrane region" description="Helical" evidence="2">
    <location>
        <begin position="458"/>
        <end position="477"/>
    </location>
</feature>
<dbReference type="PANTHER" id="PTHR33538">
    <property type="entry name" value="PROTEIN GAMETE EXPRESSED 1"/>
    <property type="match status" value="1"/>
</dbReference>
<keyword evidence="1" id="KW-0175">Coiled coil</keyword>
<dbReference type="EMBL" id="KE346352">
    <property type="protein sequence ID" value="EXC34927.1"/>
    <property type="molecule type" value="Genomic_DNA"/>
</dbReference>
<dbReference type="KEGG" id="mnt:21402957"/>
<accession>W9SM50</accession>
<dbReference type="OrthoDB" id="377549at2759"/>
<dbReference type="Proteomes" id="UP000030645">
    <property type="component" value="Unassembled WGS sequence"/>
</dbReference>
<dbReference type="PANTHER" id="PTHR33538:SF2">
    <property type="entry name" value="PROTEIN GAMETE EXPRESSED 1"/>
    <property type="match status" value="1"/>
</dbReference>
<dbReference type="AlphaFoldDB" id="W9SM50"/>
<organism evidence="4 5">
    <name type="scientific">Morus notabilis</name>
    <dbReference type="NCBI Taxonomy" id="981085"/>
    <lineage>
        <taxon>Eukaryota</taxon>
        <taxon>Viridiplantae</taxon>
        <taxon>Streptophyta</taxon>
        <taxon>Embryophyta</taxon>
        <taxon>Tracheophyta</taxon>
        <taxon>Spermatophyta</taxon>
        <taxon>Magnoliopsida</taxon>
        <taxon>eudicotyledons</taxon>
        <taxon>Gunneridae</taxon>
        <taxon>Pentapetalae</taxon>
        <taxon>rosids</taxon>
        <taxon>fabids</taxon>
        <taxon>Rosales</taxon>
        <taxon>Moraceae</taxon>
        <taxon>Moreae</taxon>
        <taxon>Morus</taxon>
    </lineage>
</organism>
<feature type="chain" id="PRO_5004929236" description="Protein GAMETE EXPRESSED 1" evidence="3">
    <location>
        <begin position="23"/>
        <end position="597"/>
    </location>
</feature>
<feature type="transmembrane region" description="Helical" evidence="2">
    <location>
        <begin position="428"/>
        <end position="446"/>
    </location>
</feature>
<feature type="coiled-coil region" evidence="1">
    <location>
        <begin position="172"/>
        <end position="199"/>
    </location>
</feature>
<reference evidence="5" key="1">
    <citation type="submission" date="2013-01" db="EMBL/GenBank/DDBJ databases">
        <title>Draft Genome Sequence of a Mulberry Tree, Morus notabilis C.K. Schneid.</title>
        <authorList>
            <person name="He N."/>
            <person name="Zhao S."/>
        </authorList>
    </citation>
    <scope>NUCLEOTIDE SEQUENCE</scope>
</reference>
<proteinExistence type="predicted"/>
<keyword evidence="2" id="KW-0812">Transmembrane</keyword>
<evidence type="ECO:0000313" key="5">
    <source>
        <dbReference type="Proteomes" id="UP000030645"/>
    </source>
</evidence>
<evidence type="ECO:0008006" key="6">
    <source>
        <dbReference type="Google" id="ProtNLM"/>
    </source>
</evidence>
<evidence type="ECO:0000313" key="4">
    <source>
        <dbReference type="EMBL" id="EXC34927.1"/>
    </source>
</evidence>
<dbReference type="InterPro" id="IPR040346">
    <property type="entry name" value="GEX1/Brambleberry"/>
</dbReference>
<dbReference type="eggNOG" id="ENOG502QR0N">
    <property type="taxonomic scope" value="Eukaryota"/>
</dbReference>